<dbReference type="AlphaFoldDB" id="A0AA36M060"/>
<protein>
    <submittedName>
        <fullName evidence="1">Uncharacterized protein</fullName>
    </submittedName>
</protein>
<sequence length="78" mass="9380">MNNLSNMTATAGLLGFSHKILLIRFHPNTKYWYSYQYQTLVTSHEQRIMRRSSTRMRICKIVSRTHMETCFLVFLRCF</sequence>
<proteinExistence type="predicted"/>
<accession>A0AA36M060</accession>
<reference evidence="1" key="1">
    <citation type="submission" date="2023-07" db="EMBL/GenBank/DDBJ databases">
        <authorList>
            <consortium name="CYATHOMIX"/>
        </authorList>
    </citation>
    <scope>NUCLEOTIDE SEQUENCE</scope>
    <source>
        <strain evidence="1">N/A</strain>
    </source>
</reference>
<evidence type="ECO:0000313" key="2">
    <source>
        <dbReference type="Proteomes" id="UP001176961"/>
    </source>
</evidence>
<dbReference type="Proteomes" id="UP001176961">
    <property type="component" value="Unassembled WGS sequence"/>
</dbReference>
<organism evidence="1 2">
    <name type="scientific">Cylicocyclus nassatus</name>
    <name type="common">Nematode worm</name>
    <dbReference type="NCBI Taxonomy" id="53992"/>
    <lineage>
        <taxon>Eukaryota</taxon>
        <taxon>Metazoa</taxon>
        <taxon>Ecdysozoa</taxon>
        <taxon>Nematoda</taxon>
        <taxon>Chromadorea</taxon>
        <taxon>Rhabditida</taxon>
        <taxon>Rhabditina</taxon>
        <taxon>Rhabditomorpha</taxon>
        <taxon>Strongyloidea</taxon>
        <taxon>Strongylidae</taxon>
        <taxon>Cylicocyclus</taxon>
    </lineage>
</organism>
<name>A0AA36M060_CYLNA</name>
<evidence type="ECO:0000313" key="1">
    <source>
        <dbReference type="EMBL" id="CAJ0594828.1"/>
    </source>
</evidence>
<gene>
    <name evidence="1" type="ORF">CYNAS_LOCUS6811</name>
</gene>
<dbReference type="EMBL" id="CATQJL010000112">
    <property type="protein sequence ID" value="CAJ0594828.1"/>
    <property type="molecule type" value="Genomic_DNA"/>
</dbReference>
<comment type="caution">
    <text evidence="1">The sequence shown here is derived from an EMBL/GenBank/DDBJ whole genome shotgun (WGS) entry which is preliminary data.</text>
</comment>
<keyword evidence="2" id="KW-1185">Reference proteome</keyword>